<dbReference type="GO" id="GO:0043565">
    <property type="term" value="F:sequence-specific DNA binding"/>
    <property type="evidence" value="ECO:0007669"/>
    <property type="project" value="InterPro"/>
</dbReference>
<keyword evidence="4" id="KW-0963">Cytoplasm</keyword>
<dbReference type="InterPro" id="IPR002848">
    <property type="entry name" value="Translin_fam"/>
</dbReference>
<comment type="subcellular location">
    <subcellularLocation>
        <location evidence="2">Cytoplasm</location>
    </subcellularLocation>
    <subcellularLocation>
        <location evidence="1">Nucleus</location>
    </subcellularLocation>
</comment>
<keyword evidence="6" id="KW-0479">Metal-binding</keyword>
<name>A0A5N5THH4_9CRUS</name>
<sequence>MSALCIHFKELSKLLDEKNDKYERIYKTNRDVTQKCKKIIFALQRIPGLEEEETKSIMKVSANEFRDIEQTLLRYIAMELKDGDKYQFLNAYTAGIQEYVEALTFYHFLLNEKILSHSEVQNRKTDPEELILCVPIPAKEYILGLGDLTGELMRFCIKSLSVGNYTMCYKICDILRHFNSGFMSLGYISSKELYHKTFVLKSTLAKVEEACYSFAAKEIGTTSGNVGYSSYRNGSRRWNLVIKIKLNLQAFYFSFQKLLQFHH</sequence>
<dbReference type="Gene3D" id="1.20.58.200">
    <property type="entry name" value="Translin, domain 2"/>
    <property type="match status" value="1"/>
</dbReference>
<dbReference type="InterPro" id="IPR016069">
    <property type="entry name" value="Translin_C"/>
</dbReference>
<gene>
    <name evidence="7" type="primary">Tsnax</name>
    <name evidence="7" type="ORF">Anas_00299</name>
</gene>
<evidence type="ECO:0000313" key="8">
    <source>
        <dbReference type="Proteomes" id="UP000326759"/>
    </source>
</evidence>
<evidence type="ECO:0000256" key="2">
    <source>
        <dbReference type="ARBA" id="ARBA00004496"/>
    </source>
</evidence>
<proteinExistence type="inferred from homology"/>
<evidence type="ECO:0000256" key="6">
    <source>
        <dbReference type="PIRSR" id="PIRSR602848-1"/>
    </source>
</evidence>
<evidence type="ECO:0000256" key="1">
    <source>
        <dbReference type="ARBA" id="ARBA00004123"/>
    </source>
</evidence>
<feature type="binding site" evidence="6">
    <location>
        <position position="151"/>
    </location>
    <ligand>
        <name>Mg(2+)</name>
        <dbReference type="ChEBI" id="CHEBI:18420"/>
    </ligand>
</feature>
<dbReference type="InterPro" id="IPR036081">
    <property type="entry name" value="Translin_sf"/>
</dbReference>
<dbReference type="AlphaFoldDB" id="A0A5N5THH4"/>
<dbReference type="OrthoDB" id="31005at2759"/>
<dbReference type="EMBL" id="SEYY01001196">
    <property type="protein sequence ID" value="KAB7505558.1"/>
    <property type="molecule type" value="Genomic_DNA"/>
</dbReference>
<dbReference type="CDD" id="cd14820">
    <property type="entry name" value="TRAX"/>
    <property type="match status" value="1"/>
</dbReference>
<dbReference type="Pfam" id="PF01997">
    <property type="entry name" value="Translin"/>
    <property type="match status" value="1"/>
</dbReference>
<comment type="similarity">
    <text evidence="3">Belongs to the translin family.</text>
</comment>
<evidence type="ECO:0000256" key="4">
    <source>
        <dbReference type="ARBA" id="ARBA00022490"/>
    </source>
</evidence>
<dbReference type="PANTHER" id="PTHR10741">
    <property type="entry name" value="TRANSLIN AND TRANSLIN ASSOCIATED PROTEIN X"/>
    <property type="match status" value="1"/>
</dbReference>
<dbReference type="SUPFAM" id="SSF74784">
    <property type="entry name" value="Translin"/>
    <property type="match status" value="1"/>
</dbReference>
<accession>A0A5N5THH4</accession>
<evidence type="ECO:0000256" key="5">
    <source>
        <dbReference type="ARBA" id="ARBA00023242"/>
    </source>
</evidence>
<keyword evidence="5" id="KW-0539">Nucleus</keyword>
<reference evidence="7 8" key="1">
    <citation type="journal article" date="2019" name="PLoS Biol.">
        <title>Sex chromosomes control vertical transmission of feminizing Wolbachia symbionts in an isopod.</title>
        <authorList>
            <person name="Becking T."/>
            <person name="Chebbi M.A."/>
            <person name="Giraud I."/>
            <person name="Moumen B."/>
            <person name="Laverre T."/>
            <person name="Caubet Y."/>
            <person name="Peccoud J."/>
            <person name="Gilbert C."/>
            <person name="Cordaux R."/>
        </authorList>
    </citation>
    <scope>NUCLEOTIDE SEQUENCE [LARGE SCALE GENOMIC DNA]</scope>
    <source>
        <strain evidence="7">ANa2</strain>
        <tissue evidence="7">Whole body excluding digestive tract and cuticle</tissue>
    </source>
</reference>
<keyword evidence="8" id="KW-1185">Reference proteome</keyword>
<dbReference type="InterPro" id="IPR016068">
    <property type="entry name" value="Translin_N"/>
</dbReference>
<evidence type="ECO:0000256" key="3">
    <source>
        <dbReference type="ARBA" id="ARBA00005902"/>
    </source>
</evidence>
<dbReference type="Gene3D" id="1.20.58.190">
    <property type="entry name" value="Translin, domain 1"/>
    <property type="match status" value="1"/>
</dbReference>
<dbReference type="Proteomes" id="UP000326759">
    <property type="component" value="Unassembled WGS sequence"/>
</dbReference>
<evidence type="ECO:0000313" key="7">
    <source>
        <dbReference type="EMBL" id="KAB7505558.1"/>
    </source>
</evidence>
<comment type="caution">
    <text evidence="7">The sequence shown here is derived from an EMBL/GenBank/DDBJ whole genome shotgun (WGS) entry which is preliminary data.</text>
</comment>
<protein>
    <submittedName>
        <fullName evidence="7">Translin-associated protein X</fullName>
    </submittedName>
</protein>
<dbReference type="GO" id="GO:0005634">
    <property type="term" value="C:nucleus"/>
    <property type="evidence" value="ECO:0007669"/>
    <property type="project" value="UniProtKB-SubCell"/>
</dbReference>
<keyword evidence="6" id="KW-0460">Magnesium</keyword>
<feature type="binding site" evidence="6">
    <location>
        <position position="101"/>
    </location>
    <ligand>
        <name>Mg(2+)</name>
        <dbReference type="ChEBI" id="CHEBI:18420"/>
    </ligand>
</feature>
<dbReference type="GO" id="GO:0005737">
    <property type="term" value="C:cytoplasm"/>
    <property type="evidence" value="ECO:0007669"/>
    <property type="project" value="UniProtKB-SubCell"/>
</dbReference>
<organism evidence="7 8">
    <name type="scientific">Armadillidium nasatum</name>
    <dbReference type="NCBI Taxonomy" id="96803"/>
    <lineage>
        <taxon>Eukaryota</taxon>
        <taxon>Metazoa</taxon>
        <taxon>Ecdysozoa</taxon>
        <taxon>Arthropoda</taxon>
        <taxon>Crustacea</taxon>
        <taxon>Multicrustacea</taxon>
        <taxon>Malacostraca</taxon>
        <taxon>Eumalacostraca</taxon>
        <taxon>Peracarida</taxon>
        <taxon>Isopoda</taxon>
        <taxon>Oniscidea</taxon>
        <taxon>Crinocheta</taxon>
        <taxon>Armadillidiidae</taxon>
        <taxon>Armadillidium</taxon>
    </lineage>
</organism>
<dbReference type="GO" id="GO:0046872">
    <property type="term" value="F:metal ion binding"/>
    <property type="evidence" value="ECO:0007669"/>
    <property type="project" value="UniProtKB-KW"/>
</dbReference>